<dbReference type="SUPFAM" id="SSF51735">
    <property type="entry name" value="NAD(P)-binding Rossmann-fold domains"/>
    <property type="match status" value="1"/>
</dbReference>
<dbReference type="Pfam" id="PF01370">
    <property type="entry name" value="Epimerase"/>
    <property type="match status" value="1"/>
</dbReference>
<evidence type="ECO:0000313" key="2">
    <source>
        <dbReference type="EMBL" id="MBI4595547.1"/>
    </source>
</evidence>
<dbReference type="InterPro" id="IPR036291">
    <property type="entry name" value="NAD(P)-bd_dom_sf"/>
</dbReference>
<accession>A0A933LQQ0</accession>
<dbReference type="InterPro" id="IPR001509">
    <property type="entry name" value="Epimerase_deHydtase"/>
</dbReference>
<dbReference type="PANTHER" id="PTHR43245:SF13">
    <property type="entry name" value="UDP-D-APIOSE_UDP-D-XYLOSE SYNTHASE 2"/>
    <property type="match status" value="1"/>
</dbReference>
<evidence type="ECO:0000313" key="3">
    <source>
        <dbReference type="Proteomes" id="UP000772181"/>
    </source>
</evidence>
<comment type="caution">
    <text evidence="2">The sequence shown here is derived from an EMBL/GenBank/DDBJ whole genome shotgun (WGS) entry which is preliminary data.</text>
</comment>
<organism evidence="2 3">
    <name type="scientific">Tectimicrobiota bacterium</name>
    <dbReference type="NCBI Taxonomy" id="2528274"/>
    <lineage>
        <taxon>Bacteria</taxon>
        <taxon>Pseudomonadati</taxon>
        <taxon>Nitrospinota/Tectimicrobiota group</taxon>
        <taxon>Candidatus Tectimicrobiota</taxon>
    </lineage>
</organism>
<name>A0A933LQQ0_UNCTE</name>
<dbReference type="PROSITE" id="PS00061">
    <property type="entry name" value="ADH_SHORT"/>
    <property type="match status" value="1"/>
</dbReference>
<protein>
    <submittedName>
        <fullName evidence="2">NAD(P)-dependent oxidoreductase</fullName>
    </submittedName>
</protein>
<dbReference type="EMBL" id="JACQWF010000186">
    <property type="protein sequence ID" value="MBI4595547.1"/>
    <property type="molecule type" value="Genomic_DNA"/>
</dbReference>
<sequence length="309" mass="34205">MSGENESDLRYIEGKKVLVTGASGFIGSALALQLCRDGNEVYGLARFREPAVRKQLESTGVRLIPMDVRSGRLDDLPGDFDYVFSELAEIRNCEANPEEAFDINCYFVGRLMQHCRGASGVILASSGAVYLPGSCVWDENGTIGPRNGYSTSKFGGEVLGRFLSEIWQIPTCILRYFYPYGPTGGFIRTWAKRIVEGREMPRYRSHMPRYNPIYISDCIRFTIKATGLCSTPARVINIGGTEELSQAELIAIISQLSGKEPKFHETEEVPLFWVGDIGLMKRLLGVPDISLGDGIAKVVQALQTDNFAH</sequence>
<evidence type="ECO:0000259" key="1">
    <source>
        <dbReference type="Pfam" id="PF01370"/>
    </source>
</evidence>
<dbReference type="AlphaFoldDB" id="A0A933LQQ0"/>
<reference evidence="2" key="1">
    <citation type="submission" date="2020-07" db="EMBL/GenBank/DDBJ databases">
        <title>Huge and variable diversity of episymbiotic CPR bacteria and DPANN archaea in groundwater ecosystems.</title>
        <authorList>
            <person name="He C.Y."/>
            <person name="Keren R."/>
            <person name="Whittaker M."/>
            <person name="Farag I.F."/>
            <person name="Doudna J."/>
            <person name="Cate J.H.D."/>
            <person name="Banfield J.F."/>
        </authorList>
    </citation>
    <scope>NUCLEOTIDE SEQUENCE</scope>
    <source>
        <strain evidence="2">NC_groundwater_1482_Ag_S-0.65um_47_24</strain>
    </source>
</reference>
<dbReference type="InterPro" id="IPR020904">
    <property type="entry name" value="Sc_DH/Rdtase_CS"/>
</dbReference>
<dbReference type="InterPro" id="IPR050177">
    <property type="entry name" value="Lipid_A_modif_metabolic_enz"/>
</dbReference>
<dbReference type="Proteomes" id="UP000772181">
    <property type="component" value="Unassembled WGS sequence"/>
</dbReference>
<dbReference type="Gene3D" id="3.40.50.720">
    <property type="entry name" value="NAD(P)-binding Rossmann-like Domain"/>
    <property type="match status" value="1"/>
</dbReference>
<gene>
    <name evidence="2" type="ORF">HY730_04115</name>
</gene>
<feature type="domain" description="NAD-dependent epimerase/dehydratase" evidence="1">
    <location>
        <begin position="17"/>
        <end position="239"/>
    </location>
</feature>
<dbReference type="CDD" id="cd08946">
    <property type="entry name" value="SDR_e"/>
    <property type="match status" value="1"/>
</dbReference>
<dbReference type="PANTHER" id="PTHR43245">
    <property type="entry name" value="BIFUNCTIONAL POLYMYXIN RESISTANCE PROTEIN ARNA"/>
    <property type="match status" value="1"/>
</dbReference>
<proteinExistence type="predicted"/>